<dbReference type="PROSITE" id="PS50922">
    <property type="entry name" value="TLC"/>
    <property type="match status" value="1"/>
</dbReference>
<evidence type="ECO:0000256" key="8">
    <source>
        <dbReference type="SAM" id="MobiDB-lite"/>
    </source>
</evidence>
<proteinExistence type="predicted"/>
<feature type="transmembrane region" description="Helical" evidence="9">
    <location>
        <begin position="187"/>
        <end position="205"/>
    </location>
</feature>
<evidence type="ECO:0000256" key="3">
    <source>
        <dbReference type="ARBA" id="ARBA00004991"/>
    </source>
</evidence>
<comment type="pathway">
    <text evidence="2">Lipid metabolism; sphingolipid metabolism.</text>
</comment>
<keyword evidence="6 7" id="KW-0472">Membrane</keyword>
<evidence type="ECO:0000256" key="4">
    <source>
        <dbReference type="ARBA" id="ARBA00022692"/>
    </source>
</evidence>
<feature type="transmembrane region" description="Helical" evidence="9">
    <location>
        <begin position="266"/>
        <end position="289"/>
    </location>
</feature>
<dbReference type="PANTHER" id="PTHR12560:SF0">
    <property type="entry name" value="LD18904P"/>
    <property type="match status" value="1"/>
</dbReference>
<gene>
    <name evidence="11" type="primary">CERS1_3</name>
    <name evidence="11" type="ORF">DERP_006917</name>
</gene>
<feature type="transmembrane region" description="Helical" evidence="9">
    <location>
        <begin position="163"/>
        <end position="181"/>
    </location>
</feature>
<organism evidence="11 12">
    <name type="scientific">Dermatophagoides pteronyssinus</name>
    <name type="common">European house dust mite</name>
    <dbReference type="NCBI Taxonomy" id="6956"/>
    <lineage>
        <taxon>Eukaryota</taxon>
        <taxon>Metazoa</taxon>
        <taxon>Ecdysozoa</taxon>
        <taxon>Arthropoda</taxon>
        <taxon>Chelicerata</taxon>
        <taxon>Arachnida</taxon>
        <taxon>Acari</taxon>
        <taxon>Acariformes</taxon>
        <taxon>Sarcoptiformes</taxon>
        <taxon>Astigmata</taxon>
        <taxon>Psoroptidia</taxon>
        <taxon>Analgoidea</taxon>
        <taxon>Pyroglyphidae</taxon>
        <taxon>Dermatophagoidinae</taxon>
        <taxon>Dermatophagoides</taxon>
    </lineage>
</organism>
<sequence>MDLINVNLNIFNGTYQLFNEINIYTFIIDFLYCLTKLFYRNNFFVIEILILTFAIYLNAIGRHLFTIKIVDKLVHNGIIHKEHRSRFVRFGLTFLITIIIVILAGIFNYQTGCLKNLKILWSDYNNVDQSMPIVFIIPFLMHSSFYIYSTYALIFHDERDKDLVIFLIHHLIVILISTISYAVGKTYLTSAVGFLLELNEILMAMKIIFKLQFQFIQKNGEKLRLVFLPVFTITFVHTRLFIYPYIVLECLQFLKQSLGKSEWDAIYLSIYFFYFMIYIMNFYWTLLVIRATVYAFRNGLANLEDVREIENNIPNQNRNKMTINNNGDYNNNNNNNNK</sequence>
<feature type="compositionally biased region" description="Low complexity" evidence="8">
    <location>
        <begin position="324"/>
        <end position="338"/>
    </location>
</feature>
<comment type="caution">
    <text evidence="11">The sequence shown here is derived from an EMBL/GenBank/DDBJ whole genome shotgun (WGS) entry which is preliminary data.</text>
</comment>
<dbReference type="SMART" id="SM00724">
    <property type="entry name" value="TLC"/>
    <property type="match status" value="1"/>
</dbReference>
<evidence type="ECO:0000259" key="10">
    <source>
        <dbReference type="PROSITE" id="PS50922"/>
    </source>
</evidence>
<dbReference type="InterPro" id="IPR006634">
    <property type="entry name" value="TLC-dom"/>
</dbReference>
<keyword evidence="4 7" id="KW-0812">Transmembrane</keyword>
<reference evidence="11 12" key="2">
    <citation type="journal article" date="2022" name="Mol. Biol. Evol.">
        <title>Comparative Genomics Reveals Insights into the Divergent Evolution of Astigmatic Mites and Household Pest Adaptations.</title>
        <authorList>
            <person name="Xiong Q."/>
            <person name="Wan A.T."/>
            <person name="Liu X."/>
            <person name="Fung C.S."/>
            <person name="Xiao X."/>
            <person name="Malainual N."/>
            <person name="Hou J."/>
            <person name="Wang L."/>
            <person name="Wang M."/>
            <person name="Yang K.Y."/>
            <person name="Cui Y."/>
            <person name="Leung E.L."/>
            <person name="Nong W."/>
            <person name="Shin S.K."/>
            <person name="Au S.W."/>
            <person name="Jeong K.Y."/>
            <person name="Chew F.T."/>
            <person name="Hui J.H."/>
            <person name="Leung T.F."/>
            <person name="Tungtrongchitr A."/>
            <person name="Zhong N."/>
            <person name="Liu Z."/>
            <person name="Tsui S.K."/>
        </authorList>
    </citation>
    <scope>NUCLEOTIDE SEQUENCE [LARGE SCALE GENOMIC DNA]</scope>
    <source>
        <strain evidence="11">Derp</strain>
    </source>
</reference>
<evidence type="ECO:0000256" key="5">
    <source>
        <dbReference type="ARBA" id="ARBA00022989"/>
    </source>
</evidence>
<feature type="transmembrane region" description="Helical" evidence="9">
    <location>
        <begin position="129"/>
        <end position="151"/>
    </location>
</feature>
<protein>
    <submittedName>
        <fullName evidence="11">Ceramide synthase 1</fullName>
    </submittedName>
</protein>
<evidence type="ECO:0000313" key="12">
    <source>
        <dbReference type="Proteomes" id="UP000887458"/>
    </source>
</evidence>
<accession>A0ABQ8ISD6</accession>
<dbReference type="Pfam" id="PF03798">
    <property type="entry name" value="TRAM_LAG1_CLN8"/>
    <property type="match status" value="1"/>
</dbReference>
<comment type="pathway">
    <text evidence="3">Sphingolipid metabolism.</text>
</comment>
<feature type="transmembrane region" description="Helical" evidence="9">
    <location>
        <begin position="225"/>
        <end position="246"/>
    </location>
</feature>
<reference evidence="11 12" key="1">
    <citation type="journal article" date="2018" name="J. Allergy Clin. Immunol.">
        <title>High-quality assembly of Dermatophagoides pteronyssinus genome and transcriptome reveals a wide range of novel allergens.</title>
        <authorList>
            <person name="Liu X.Y."/>
            <person name="Yang K.Y."/>
            <person name="Wang M.Q."/>
            <person name="Kwok J.S."/>
            <person name="Zeng X."/>
            <person name="Yang Z."/>
            <person name="Xiao X.J."/>
            <person name="Lau C.P."/>
            <person name="Li Y."/>
            <person name="Huang Z.M."/>
            <person name="Ba J.G."/>
            <person name="Yim A.K."/>
            <person name="Ouyang C.Y."/>
            <person name="Ngai S.M."/>
            <person name="Chan T.F."/>
            <person name="Leung E.L."/>
            <person name="Liu L."/>
            <person name="Liu Z.G."/>
            <person name="Tsui S.K."/>
        </authorList>
    </citation>
    <scope>NUCLEOTIDE SEQUENCE [LARGE SCALE GENOMIC DNA]</scope>
    <source>
        <strain evidence="11">Derp</strain>
    </source>
</reference>
<dbReference type="InterPro" id="IPR016439">
    <property type="entry name" value="Lag1/Lac1-like"/>
</dbReference>
<dbReference type="PANTHER" id="PTHR12560">
    <property type="entry name" value="LONGEVITY ASSURANCE FACTOR 1 LAG1"/>
    <property type="match status" value="1"/>
</dbReference>
<feature type="transmembrane region" description="Helical" evidence="9">
    <location>
        <begin position="86"/>
        <end position="109"/>
    </location>
</feature>
<comment type="subcellular location">
    <subcellularLocation>
        <location evidence="1">Membrane</location>
        <topology evidence="1">Multi-pass membrane protein</topology>
    </subcellularLocation>
</comment>
<feature type="transmembrane region" description="Helical" evidence="9">
    <location>
        <begin position="45"/>
        <end position="65"/>
    </location>
</feature>
<evidence type="ECO:0000256" key="6">
    <source>
        <dbReference type="ARBA" id="ARBA00023136"/>
    </source>
</evidence>
<dbReference type="Proteomes" id="UP000887458">
    <property type="component" value="Unassembled WGS sequence"/>
</dbReference>
<evidence type="ECO:0000313" key="11">
    <source>
        <dbReference type="EMBL" id="KAH9413230.1"/>
    </source>
</evidence>
<keyword evidence="12" id="KW-1185">Reference proteome</keyword>
<evidence type="ECO:0000256" key="9">
    <source>
        <dbReference type="SAM" id="Phobius"/>
    </source>
</evidence>
<name>A0ABQ8ISD6_DERPT</name>
<feature type="domain" description="TLC" evidence="10">
    <location>
        <begin position="82"/>
        <end position="297"/>
    </location>
</feature>
<feature type="region of interest" description="Disordered" evidence="8">
    <location>
        <begin position="317"/>
        <end position="338"/>
    </location>
</feature>
<feature type="transmembrane region" description="Helical" evidence="9">
    <location>
        <begin position="21"/>
        <end position="39"/>
    </location>
</feature>
<dbReference type="EMBL" id="NJHN03000123">
    <property type="protein sequence ID" value="KAH9413230.1"/>
    <property type="molecule type" value="Genomic_DNA"/>
</dbReference>
<evidence type="ECO:0000256" key="7">
    <source>
        <dbReference type="PROSITE-ProRule" id="PRU00205"/>
    </source>
</evidence>
<evidence type="ECO:0000256" key="1">
    <source>
        <dbReference type="ARBA" id="ARBA00004141"/>
    </source>
</evidence>
<evidence type="ECO:0000256" key="2">
    <source>
        <dbReference type="ARBA" id="ARBA00004760"/>
    </source>
</evidence>
<keyword evidence="5 9" id="KW-1133">Transmembrane helix</keyword>